<dbReference type="GO" id="GO:0006974">
    <property type="term" value="P:DNA damage response"/>
    <property type="evidence" value="ECO:0007669"/>
    <property type="project" value="InterPro"/>
</dbReference>
<dbReference type="PANTHER" id="PTHR35761">
    <property type="entry name" value="ATR INTERACTING PROTEIN"/>
    <property type="match status" value="1"/>
</dbReference>
<gene>
    <name evidence="1" type="ORF">QJS10_CPA01g02977</name>
</gene>
<dbReference type="EMBL" id="JAUJYO010000001">
    <property type="protein sequence ID" value="KAK1327249.1"/>
    <property type="molecule type" value="Genomic_DNA"/>
</dbReference>
<sequence>MSVKTNYCHLESVNNEKDRSFGTSASFPSVDWISIFDLMHQITARKTEECIRVEAISVMNLILMKTKFSSEREMFGVMALFESISRLLRKEVGSRVQEQAVHLLFLLLNCPKLLVKFCIRDEDNMEDGEVDRAQKDTSTFQGVFSGILEGLAECVICAGNGIQEMKLRRRAVIILAFIASSGKSGFEFFLSSRTPQGVNFLELVIRALAMETETETSGLAETQDICKERHLFMREVLILLNRLASNPIYATAVLGALTSSKATLGLTIDVMKRMSRKGRFYDGLKEPQESELVDLAHSFITRILSFLGECLLKG</sequence>
<comment type="caution">
    <text evidence="1">The sequence shown here is derived from an EMBL/GenBank/DDBJ whole genome shotgun (WGS) entry which is preliminary data.</text>
</comment>
<dbReference type="AlphaFoldDB" id="A0AAV9FUT7"/>
<name>A0AAV9FUT7_ACOCL</name>
<reference evidence="1" key="1">
    <citation type="journal article" date="2023" name="Nat. Commun.">
        <title>Diploid and tetraploid genomes of Acorus and the evolution of monocots.</title>
        <authorList>
            <person name="Ma L."/>
            <person name="Liu K.W."/>
            <person name="Li Z."/>
            <person name="Hsiao Y.Y."/>
            <person name="Qi Y."/>
            <person name="Fu T."/>
            <person name="Tang G.D."/>
            <person name="Zhang D."/>
            <person name="Sun W.H."/>
            <person name="Liu D.K."/>
            <person name="Li Y."/>
            <person name="Chen G.Z."/>
            <person name="Liu X.D."/>
            <person name="Liao X.Y."/>
            <person name="Jiang Y.T."/>
            <person name="Yu X."/>
            <person name="Hao Y."/>
            <person name="Huang J."/>
            <person name="Zhao X.W."/>
            <person name="Ke S."/>
            <person name="Chen Y.Y."/>
            <person name="Wu W.L."/>
            <person name="Hsu J.L."/>
            <person name="Lin Y.F."/>
            <person name="Huang M.D."/>
            <person name="Li C.Y."/>
            <person name="Huang L."/>
            <person name="Wang Z.W."/>
            <person name="Zhao X."/>
            <person name="Zhong W.Y."/>
            <person name="Peng D.H."/>
            <person name="Ahmad S."/>
            <person name="Lan S."/>
            <person name="Zhang J.S."/>
            <person name="Tsai W.C."/>
            <person name="Van de Peer Y."/>
            <person name="Liu Z.J."/>
        </authorList>
    </citation>
    <scope>NUCLEOTIDE SEQUENCE</scope>
    <source>
        <strain evidence="1">CP</strain>
    </source>
</reference>
<evidence type="ECO:0000313" key="2">
    <source>
        <dbReference type="Proteomes" id="UP001180020"/>
    </source>
</evidence>
<proteinExistence type="predicted"/>
<dbReference type="PANTHER" id="PTHR35761:SF1">
    <property type="entry name" value="PROTEIN SENSITIVE TO UV 2"/>
    <property type="match status" value="1"/>
</dbReference>
<keyword evidence="2" id="KW-1185">Reference proteome</keyword>
<dbReference type="InterPro" id="IPR044952">
    <property type="entry name" value="SUV2"/>
</dbReference>
<evidence type="ECO:0000313" key="1">
    <source>
        <dbReference type="EMBL" id="KAK1327249.1"/>
    </source>
</evidence>
<protein>
    <submittedName>
        <fullName evidence="1">Uncharacterized protein</fullName>
    </submittedName>
</protein>
<reference evidence="1" key="2">
    <citation type="submission" date="2023-06" db="EMBL/GenBank/DDBJ databases">
        <authorList>
            <person name="Ma L."/>
            <person name="Liu K.-W."/>
            <person name="Li Z."/>
            <person name="Hsiao Y.-Y."/>
            <person name="Qi Y."/>
            <person name="Fu T."/>
            <person name="Tang G."/>
            <person name="Zhang D."/>
            <person name="Sun W.-H."/>
            <person name="Liu D.-K."/>
            <person name="Li Y."/>
            <person name="Chen G.-Z."/>
            <person name="Liu X.-D."/>
            <person name="Liao X.-Y."/>
            <person name="Jiang Y.-T."/>
            <person name="Yu X."/>
            <person name="Hao Y."/>
            <person name="Huang J."/>
            <person name="Zhao X.-W."/>
            <person name="Ke S."/>
            <person name="Chen Y.-Y."/>
            <person name="Wu W.-L."/>
            <person name="Hsu J.-L."/>
            <person name="Lin Y.-F."/>
            <person name="Huang M.-D."/>
            <person name="Li C.-Y."/>
            <person name="Huang L."/>
            <person name="Wang Z.-W."/>
            <person name="Zhao X."/>
            <person name="Zhong W.-Y."/>
            <person name="Peng D.-H."/>
            <person name="Ahmad S."/>
            <person name="Lan S."/>
            <person name="Zhang J.-S."/>
            <person name="Tsai W.-C."/>
            <person name="Van De Peer Y."/>
            <person name="Liu Z.-J."/>
        </authorList>
    </citation>
    <scope>NUCLEOTIDE SEQUENCE</scope>
    <source>
        <strain evidence="1">CP</strain>
        <tissue evidence="1">Leaves</tissue>
    </source>
</reference>
<organism evidence="1 2">
    <name type="scientific">Acorus calamus</name>
    <name type="common">Sweet flag</name>
    <dbReference type="NCBI Taxonomy" id="4465"/>
    <lineage>
        <taxon>Eukaryota</taxon>
        <taxon>Viridiplantae</taxon>
        <taxon>Streptophyta</taxon>
        <taxon>Embryophyta</taxon>
        <taxon>Tracheophyta</taxon>
        <taxon>Spermatophyta</taxon>
        <taxon>Magnoliopsida</taxon>
        <taxon>Liliopsida</taxon>
        <taxon>Acoraceae</taxon>
        <taxon>Acorus</taxon>
    </lineage>
</organism>
<accession>A0AAV9FUT7</accession>
<dbReference type="Proteomes" id="UP001180020">
    <property type="component" value="Unassembled WGS sequence"/>
</dbReference>